<dbReference type="GO" id="GO:0016740">
    <property type="term" value="F:transferase activity"/>
    <property type="evidence" value="ECO:0007669"/>
    <property type="project" value="UniProtKB-KW"/>
</dbReference>
<evidence type="ECO:0000313" key="3">
    <source>
        <dbReference type="EMBL" id="MBB5038696.1"/>
    </source>
</evidence>
<organism evidence="3 4">
    <name type="scientific">Prosthecobacter dejongeii</name>
    <dbReference type="NCBI Taxonomy" id="48465"/>
    <lineage>
        <taxon>Bacteria</taxon>
        <taxon>Pseudomonadati</taxon>
        <taxon>Verrucomicrobiota</taxon>
        <taxon>Verrucomicrobiia</taxon>
        <taxon>Verrucomicrobiales</taxon>
        <taxon>Verrucomicrobiaceae</taxon>
        <taxon>Prosthecobacter</taxon>
    </lineage>
</organism>
<dbReference type="InterPro" id="IPR036928">
    <property type="entry name" value="AS_sf"/>
</dbReference>
<dbReference type="PANTHER" id="PTHR11895:SF176">
    <property type="entry name" value="AMIDASE AMID-RELATED"/>
    <property type="match status" value="1"/>
</dbReference>
<keyword evidence="3" id="KW-0808">Transferase</keyword>
<dbReference type="InterPro" id="IPR020556">
    <property type="entry name" value="Amidase_CS"/>
</dbReference>
<reference evidence="3 4" key="1">
    <citation type="submission" date="2020-08" db="EMBL/GenBank/DDBJ databases">
        <title>Genomic Encyclopedia of Type Strains, Phase IV (KMG-IV): sequencing the most valuable type-strain genomes for metagenomic binning, comparative biology and taxonomic classification.</title>
        <authorList>
            <person name="Goeker M."/>
        </authorList>
    </citation>
    <scope>NUCLEOTIDE SEQUENCE [LARGE SCALE GENOMIC DNA]</scope>
    <source>
        <strain evidence="3 4">DSM 12251</strain>
    </source>
</reference>
<dbReference type="InterPro" id="IPR023631">
    <property type="entry name" value="Amidase_dom"/>
</dbReference>
<dbReference type="PANTHER" id="PTHR11895">
    <property type="entry name" value="TRANSAMIDASE"/>
    <property type="match status" value="1"/>
</dbReference>
<dbReference type="Proteomes" id="UP000534294">
    <property type="component" value="Unassembled WGS sequence"/>
</dbReference>
<feature type="signal peptide" evidence="1">
    <location>
        <begin position="1"/>
        <end position="28"/>
    </location>
</feature>
<evidence type="ECO:0000259" key="2">
    <source>
        <dbReference type="Pfam" id="PF01425"/>
    </source>
</evidence>
<feature type="chain" id="PRO_5031099751" evidence="1">
    <location>
        <begin position="29"/>
        <end position="429"/>
    </location>
</feature>
<dbReference type="SUPFAM" id="SSF75304">
    <property type="entry name" value="Amidase signature (AS) enzymes"/>
    <property type="match status" value="1"/>
</dbReference>
<keyword evidence="4" id="KW-1185">Reference proteome</keyword>
<dbReference type="InterPro" id="IPR000120">
    <property type="entry name" value="Amidase"/>
</dbReference>
<proteinExistence type="predicted"/>
<feature type="domain" description="Amidase" evidence="2">
    <location>
        <begin position="54"/>
        <end position="418"/>
    </location>
</feature>
<dbReference type="AlphaFoldDB" id="A0A7W7YM12"/>
<dbReference type="Pfam" id="PF01425">
    <property type="entry name" value="Amidase"/>
    <property type="match status" value="1"/>
</dbReference>
<evidence type="ECO:0000313" key="4">
    <source>
        <dbReference type="Proteomes" id="UP000534294"/>
    </source>
</evidence>
<comment type="caution">
    <text evidence="3">The sequence shown here is derived from an EMBL/GenBank/DDBJ whole genome shotgun (WGS) entry which is preliminary data.</text>
</comment>
<accession>A0A7W7YM12</accession>
<gene>
    <name evidence="3" type="ORF">HNQ64_002959</name>
</gene>
<sequence length="429" mass="45626">MRSPHLRLASSLLTVACLLPTLPSCTLVATKPARNPTDHVFVRYWPAPEGSLKLAVKDFIDINGQVTSAGSAYLAKNSPPATQDAACLRLARARGVHIVGKTNASEFGVTSSGVNPHFGTPRSPLTDRKHRVISGGSSSGSAVSVATGMADVAFGTDTGGSVRIPAACCGVYGLKTTYGLVSLKGVFPMSPKNLDTVGPLAKTIPNLATGMSLLKAGFEDEYAEARAEHPNGRSLRVGRLYVDGTDPEIDRAIDSALKKSGFRIVKLDKSFKDAWDQAQKDGLTLAVGDAWTNDEQYRNKRGVSSVTKATILLGRIEHLTGGYEAALKRKAAWQRTLRRTFGRVDLIALPTLKQLPPAIPRFGGSALFEAVTFGLQNTVSFNYSGNPAIAIPVPLQGKEVPVTSLQLVGPRLSEAELLNAGRIVSSKRL</sequence>
<protein>
    <submittedName>
        <fullName evidence="3">Asp-tRNA(Asn)/Glu-tRNA(Gln) amidotransferase A subunit family amidase</fullName>
    </submittedName>
</protein>
<name>A0A7W7YM12_9BACT</name>
<dbReference type="PROSITE" id="PS00571">
    <property type="entry name" value="AMIDASES"/>
    <property type="match status" value="1"/>
</dbReference>
<keyword evidence="1" id="KW-0732">Signal</keyword>
<dbReference type="EMBL" id="JACHIF010000005">
    <property type="protein sequence ID" value="MBB5038696.1"/>
    <property type="molecule type" value="Genomic_DNA"/>
</dbReference>
<evidence type="ECO:0000256" key="1">
    <source>
        <dbReference type="SAM" id="SignalP"/>
    </source>
</evidence>
<dbReference type="RefSeq" id="WP_184209726.1">
    <property type="nucleotide sequence ID" value="NZ_JACHIF010000005.1"/>
</dbReference>
<dbReference type="Gene3D" id="3.90.1300.10">
    <property type="entry name" value="Amidase signature (AS) domain"/>
    <property type="match status" value="1"/>
</dbReference>